<dbReference type="RefSeq" id="WP_052078705.1">
    <property type="nucleotide sequence ID" value="NZ_JNUP01000065.1"/>
</dbReference>
<feature type="domain" description="Histidine kinase" evidence="8">
    <location>
        <begin position="345"/>
        <end position="592"/>
    </location>
</feature>
<organism evidence="9 10">
    <name type="scientific">Spirochaeta lutea</name>
    <dbReference type="NCBI Taxonomy" id="1480694"/>
    <lineage>
        <taxon>Bacteria</taxon>
        <taxon>Pseudomonadati</taxon>
        <taxon>Spirochaetota</taxon>
        <taxon>Spirochaetia</taxon>
        <taxon>Spirochaetales</taxon>
        <taxon>Spirochaetaceae</taxon>
        <taxon>Spirochaeta</taxon>
    </lineage>
</organism>
<evidence type="ECO:0000256" key="7">
    <source>
        <dbReference type="ARBA" id="ARBA00023012"/>
    </source>
</evidence>
<dbReference type="EC" id="2.7.13.3" evidence="2"/>
<keyword evidence="10" id="KW-1185">Reference proteome</keyword>
<keyword evidence="6" id="KW-0067">ATP-binding</keyword>
<dbReference type="Pfam" id="PF02518">
    <property type="entry name" value="HATPase_c"/>
    <property type="match status" value="1"/>
</dbReference>
<evidence type="ECO:0000256" key="3">
    <source>
        <dbReference type="ARBA" id="ARBA00022679"/>
    </source>
</evidence>
<protein>
    <recommendedName>
        <fullName evidence="2">histidine kinase</fullName>
        <ecNumber evidence="2">2.7.13.3</ecNumber>
    </recommendedName>
</protein>
<keyword evidence="5" id="KW-0418">Kinase</keyword>
<dbReference type="InterPro" id="IPR005467">
    <property type="entry name" value="His_kinase_dom"/>
</dbReference>
<evidence type="ECO:0000256" key="1">
    <source>
        <dbReference type="ARBA" id="ARBA00000085"/>
    </source>
</evidence>
<comment type="catalytic activity">
    <reaction evidence="1">
        <text>ATP + protein L-histidine = ADP + protein N-phospho-L-histidine.</text>
        <dbReference type="EC" id="2.7.13.3"/>
    </reaction>
</comment>
<evidence type="ECO:0000256" key="6">
    <source>
        <dbReference type="ARBA" id="ARBA00022840"/>
    </source>
</evidence>
<dbReference type="PANTHER" id="PTHR43065:SF46">
    <property type="entry name" value="C4-DICARBOXYLATE TRANSPORT SENSOR PROTEIN DCTB"/>
    <property type="match status" value="1"/>
</dbReference>
<dbReference type="PANTHER" id="PTHR43065">
    <property type="entry name" value="SENSOR HISTIDINE KINASE"/>
    <property type="match status" value="1"/>
</dbReference>
<keyword evidence="3" id="KW-0808">Transferase</keyword>
<dbReference type="InterPro" id="IPR036890">
    <property type="entry name" value="HATPase_C_sf"/>
</dbReference>
<dbReference type="EMBL" id="JNUP01000065">
    <property type="protein sequence ID" value="KGE71549.1"/>
    <property type="molecule type" value="Genomic_DNA"/>
</dbReference>
<evidence type="ECO:0000259" key="8">
    <source>
        <dbReference type="PROSITE" id="PS50109"/>
    </source>
</evidence>
<dbReference type="PRINTS" id="PR00344">
    <property type="entry name" value="BCTRLSENSOR"/>
</dbReference>
<dbReference type="GO" id="GO:0000155">
    <property type="term" value="F:phosphorelay sensor kinase activity"/>
    <property type="evidence" value="ECO:0007669"/>
    <property type="project" value="InterPro"/>
</dbReference>
<keyword evidence="4" id="KW-0547">Nucleotide-binding</keyword>
<dbReference type="Gene3D" id="3.30.565.10">
    <property type="entry name" value="Histidine kinase-like ATPase, C-terminal domain"/>
    <property type="match status" value="1"/>
</dbReference>
<dbReference type="SUPFAM" id="SSF47384">
    <property type="entry name" value="Homodimeric domain of signal transducing histidine kinase"/>
    <property type="match status" value="1"/>
</dbReference>
<evidence type="ECO:0000313" key="9">
    <source>
        <dbReference type="EMBL" id="KGE71549.1"/>
    </source>
</evidence>
<dbReference type="SMART" id="SM00387">
    <property type="entry name" value="HATPase_c"/>
    <property type="match status" value="1"/>
</dbReference>
<name>A0A098QUZ0_9SPIO</name>
<evidence type="ECO:0000256" key="5">
    <source>
        <dbReference type="ARBA" id="ARBA00022777"/>
    </source>
</evidence>
<dbReference type="InterPro" id="IPR036097">
    <property type="entry name" value="HisK_dim/P_sf"/>
</dbReference>
<evidence type="ECO:0000313" key="10">
    <source>
        <dbReference type="Proteomes" id="UP000029692"/>
    </source>
</evidence>
<evidence type="ECO:0000256" key="4">
    <source>
        <dbReference type="ARBA" id="ARBA00022741"/>
    </source>
</evidence>
<dbReference type="PROSITE" id="PS50109">
    <property type="entry name" value="HIS_KIN"/>
    <property type="match status" value="1"/>
</dbReference>
<keyword evidence="7" id="KW-0902">Two-component regulatory system</keyword>
<sequence length="593" mass="65355">MSSDRDLSPNRERTLDEGLSRMIRRFAETGGSVDGETAGPRQALLGALEDTGRLWAGTWRVICVEDGLLVQALGLDDRRPILAGGASEQSGEECIRAICCIGDSETSPSPSLDAARQRILERLAEDPVAILPDTGTLVVKLGRRDEPMGFFIIGGFECLPHRGELLLLRMLGEVLGSFLQRIRGEFADRQHRAEIQRDLARWACLYRIAGLARGDLTEPREYFTRAAALIRDGLAYPEESRVTLRIWDILCVSRGSLVDEAREDPAGRGGGEIAIPLGTSDGGEGLLTVDLPRGLTTHDRQLVDAAGAELSLVIENYRLHGQRDLMEIQLRHTQKIEALGRLSAGLAHEMNTPLQYISDNLTFLSASFKRAVGYLAELRRQMPSRGIPAALKDQMELSYLLYEVPRAIRQSRSGVEHLSSLVSSMRVFAHPDSRSTRETKPEELVLNALNLCRSQVRRVARIHRRIVPGLPAIRTLVGDVTQVLVNLLINAAQAVESRNKITGRTRGLIQITVRRIEGGTEFRISDNGSGIPEDLQGRLFEPFVTTKKPGSGTGQGLSIVREIVEHRLGGELLFWSRPGEGSEFAVILPDRGE</sequence>
<dbReference type="Gene3D" id="1.10.287.130">
    <property type="match status" value="1"/>
</dbReference>
<dbReference type="Proteomes" id="UP000029692">
    <property type="component" value="Unassembled WGS sequence"/>
</dbReference>
<dbReference type="GO" id="GO:0005524">
    <property type="term" value="F:ATP binding"/>
    <property type="evidence" value="ECO:0007669"/>
    <property type="project" value="UniProtKB-KW"/>
</dbReference>
<dbReference type="SUPFAM" id="SSF55874">
    <property type="entry name" value="ATPase domain of HSP90 chaperone/DNA topoisomerase II/histidine kinase"/>
    <property type="match status" value="1"/>
</dbReference>
<dbReference type="eggNOG" id="COG4191">
    <property type="taxonomic scope" value="Bacteria"/>
</dbReference>
<gene>
    <name evidence="9" type="ORF">DC28_09635</name>
</gene>
<evidence type="ECO:0000256" key="2">
    <source>
        <dbReference type="ARBA" id="ARBA00012438"/>
    </source>
</evidence>
<dbReference type="AlphaFoldDB" id="A0A098QUZ0"/>
<comment type="caution">
    <text evidence="9">The sequence shown here is derived from an EMBL/GenBank/DDBJ whole genome shotgun (WGS) entry which is preliminary data.</text>
</comment>
<reference evidence="9 10" key="1">
    <citation type="submission" date="2014-05" db="EMBL/GenBank/DDBJ databases">
        <title>De novo Genome Sequence of Spirocheata sp.</title>
        <authorList>
            <person name="Shivani Y."/>
            <person name="Subhash Y."/>
            <person name="Tushar L."/>
            <person name="Sasikala C."/>
            <person name="Ramana C.V."/>
        </authorList>
    </citation>
    <scope>NUCLEOTIDE SEQUENCE [LARGE SCALE GENOMIC DNA]</scope>
    <source>
        <strain evidence="9 10">JC230</strain>
    </source>
</reference>
<proteinExistence type="predicted"/>
<dbReference type="STRING" id="1480694.DC28_09635"/>
<dbReference type="InterPro" id="IPR003594">
    <property type="entry name" value="HATPase_dom"/>
</dbReference>
<accession>A0A098QUZ0</accession>
<dbReference type="InterPro" id="IPR004358">
    <property type="entry name" value="Sig_transdc_His_kin-like_C"/>
</dbReference>